<feature type="region of interest" description="Disordered" evidence="1">
    <location>
        <begin position="64"/>
        <end position="105"/>
    </location>
</feature>
<reference evidence="2 3" key="1">
    <citation type="submission" date="2017-04" db="EMBL/GenBank/DDBJ databases">
        <title>Kefir bacterial isolates.</title>
        <authorList>
            <person name="Kim Y."/>
            <person name="Blasche S."/>
            <person name="Patil K.R."/>
        </authorList>
    </citation>
    <scope>NUCLEOTIDE SEQUENCE [LARGE SCALE GENOMIC DNA]</scope>
    <source>
        <strain evidence="2 3">KR</strain>
    </source>
</reference>
<protein>
    <submittedName>
        <fullName evidence="2">Uncharacterized protein</fullName>
    </submittedName>
</protein>
<proteinExistence type="predicted"/>
<evidence type="ECO:0000256" key="1">
    <source>
        <dbReference type="SAM" id="MobiDB-lite"/>
    </source>
</evidence>
<dbReference type="AlphaFoldDB" id="A0A269Y223"/>
<keyword evidence="3" id="KW-1185">Reference proteome</keyword>
<dbReference type="Proteomes" id="UP000216151">
    <property type="component" value="Unassembled WGS sequence"/>
</dbReference>
<accession>A0A269Y223</accession>
<feature type="compositionally biased region" description="Low complexity" evidence="1">
    <location>
        <begin position="66"/>
        <end position="78"/>
    </location>
</feature>
<dbReference type="EMBL" id="NCXK01000001">
    <property type="protein sequence ID" value="PAK79181.1"/>
    <property type="molecule type" value="Genomic_DNA"/>
</dbReference>
<organism evidence="2 3">
    <name type="scientific">Acetobacter fabarum</name>
    <dbReference type="NCBI Taxonomy" id="483199"/>
    <lineage>
        <taxon>Bacteria</taxon>
        <taxon>Pseudomonadati</taxon>
        <taxon>Pseudomonadota</taxon>
        <taxon>Alphaproteobacteria</taxon>
        <taxon>Acetobacterales</taxon>
        <taxon>Acetobacteraceae</taxon>
        <taxon>Acetobacter</taxon>
    </lineage>
</organism>
<gene>
    <name evidence="2" type="ORF">B8X00_00220</name>
</gene>
<sequence length="105" mass="11117">MNTEDSRMPILFYLLLLGGTLAPVAQTMADTLPKQTERTAPTGQPHGENVTADTLNAQSLAHIQRTQPAQPAATPALPDGTIAKGTGVMAPDLQEAPVYNPADRR</sequence>
<name>A0A269Y223_9PROT</name>
<evidence type="ECO:0000313" key="3">
    <source>
        <dbReference type="Proteomes" id="UP000216151"/>
    </source>
</evidence>
<comment type="caution">
    <text evidence="2">The sequence shown here is derived from an EMBL/GenBank/DDBJ whole genome shotgun (WGS) entry which is preliminary data.</text>
</comment>
<evidence type="ECO:0000313" key="2">
    <source>
        <dbReference type="EMBL" id="PAK79181.1"/>
    </source>
</evidence>